<comment type="similarity">
    <text evidence="2">Belongs to the SAP domain-containing ribonucleoprotein family.</text>
</comment>
<name>A0ABZ1D8N7_9TREE</name>
<dbReference type="SUPFAM" id="SSF68906">
    <property type="entry name" value="SAP domain"/>
    <property type="match status" value="1"/>
</dbReference>
<evidence type="ECO:0000313" key="5">
    <source>
        <dbReference type="EMBL" id="WRT70263.1"/>
    </source>
</evidence>
<dbReference type="Gene3D" id="1.10.720.30">
    <property type="entry name" value="SAP domain"/>
    <property type="match status" value="1"/>
</dbReference>
<dbReference type="PANTHER" id="PTHR46551">
    <property type="entry name" value="SAP DOMAIN-CONTAINING RIBONUCLEOPROTEIN"/>
    <property type="match status" value="1"/>
</dbReference>
<dbReference type="InterPro" id="IPR003034">
    <property type="entry name" value="SAP_dom"/>
</dbReference>
<keyword evidence="1" id="KW-0597">Phosphoprotein</keyword>
<dbReference type="Proteomes" id="UP001329825">
    <property type="component" value="Chromosome 10"/>
</dbReference>
<keyword evidence="6" id="KW-1185">Reference proteome</keyword>
<dbReference type="Pfam" id="PF02037">
    <property type="entry name" value="SAP"/>
    <property type="match status" value="1"/>
</dbReference>
<feature type="domain" description="SAP" evidence="4">
    <location>
        <begin position="5"/>
        <end position="39"/>
    </location>
</feature>
<sequence>MEAKLQKLKVTELKELLANHHLVQTGKKDDLVKRLLDNNVTLEDDSTEELVDPDAVNDTPQSDAPPAAAQTSAASSSLPPAAEPPTNEASEPSPEDLTPEQKAMKARAERFGIPFNPNAKPKSSNSRNGVKESTAAKPKSTPAATTSAASITAPQKKEKAGAIDSASLGISEDVLAKRAAKFGLPEKKEQPKASAPVTPTSTSVSTPKLQPKAESKKAEVTPEMAEKLAVEEEKKRKRAEKFGFSKPSSETNGSEPDAKKVKV</sequence>
<feature type="compositionally biased region" description="Low complexity" evidence="3">
    <location>
        <begin position="133"/>
        <end position="154"/>
    </location>
</feature>
<feature type="compositionally biased region" description="Basic and acidic residues" evidence="3">
    <location>
        <begin position="211"/>
        <end position="234"/>
    </location>
</feature>
<accession>A0ABZ1D8N7</accession>
<dbReference type="InterPro" id="IPR036361">
    <property type="entry name" value="SAP_dom_sf"/>
</dbReference>
<evidence type="ECO:0000259" key="4">
    <source>
        <dbReference type="PROSITE" id="PS50800"/>
    </source>
</evidence>
<dbReference type="InterPro" id="IPR052240">
    <property type="entry name" value="SAP_domain_ribonucleoprotein"/>
</dbReference>
<gene>
    <name evidence="5" type="ORF">IL334_007258</name>
</gene>
<proteinExistence type="inferred from homology"/>
<feature type="region of interest" description="Disordered" evidence="3">
    <location>
        <begin position="39"/>
        <end position="263"/>
    </location>
</feature>
<dbReference type="GeneID" id="87959388"/>
<protein>
    <recommendedName>
        <fullName evidence="4">SAP domain-containing protein</fullName>
    </recommendedName>
</protein>
<dbReference type="EMBL" id="CP141890">
    <property type="protein sequence ID" value="WRT70263.1"/>
    <property type="molecule type" value="Genomic_DNA"/>
</dbReference>
<feature type="compositionally biased region" description="Low complexity" evidence="3">
    <location>
        <begin position="58"/>
        <end position="80"/>
    </location>
</feature>
<evidence type="ECO:0000256" key="1">
    <source>
        <dbReference type="ARBA" id="ARBA00022553"/>
    </source>
</evidence>
<dbReference type="RefSeq" id="XP_062795002.1">
    <property type="nucleotide sequence ID" value="XM_062938951.1"/>
</dbReference>
<feature type="compositionally biased region" description="Low complexity" evidence="3">
    <location>
        <begin position="192"/>
        <end position="208"/>
    </location>
</feature>
<feature type="compositionally biased region" description="Acidic residues" evidence="3">
    <location>
        <begin position="42"/>
        <end position="52"/>
    </location>
</feature>
<organism evidence="5 6">
    <name type="scientific">Kwoniella shivajii</name>
    <dbReference type="NCBI Taxonomy" id="564305"/>
    <lineage>
        <taxon>Eukaryota</taxon>
        <taxon>Fungi</taxon>
        <taxon>Dikarya</taxon>
        <taxon>Basidiomycota</taxon>
        <taxon>Agaricomycotina</taxon>
        <taxon>Tremellomycetes</taxon>
        <taxon>Tremellales</taxon>
        <taxon>Cryptococcaceae</taxon>
        <taxon>Kwoniella</taxon>
    </lineage>
</organism>
<dbReference type="PANTHER" id="PTHR46551:SF1">
    <property type="entry name" value="SAP DOMAIN-CONTAINING RIBONUCLEOPROTEIN"/>
    <property type="match status" value="1"/>
</dbReference>
<evidence type="ECO:0000313" key="6">
    <source>
        <dbReference type="Proteomes" id="UP001329825"/>
    </source>
</evidence>
<reference evidence="5 6" key="1">
    <citation type="submission" date="2024-01" db="EMBL/GenBank/DDBJ databases">
        <title>Comparative genomics of Cryptococcus and Kwoniella reveals pathogenesis evolution and contrasting modes of karyotype evolution via chromosome fusion or intercentromeric recombination.</title>
        <authorList>
            <person name="Coelho M.A."/>
            <person name="David-Palma M."/>
            <person name="Shea T."/>
            <person name="Bowers K."/>
            <person name="McGinley-Smith S."/>
            <person name="Mohammad A.W."/>
            <person name="Gnirke A."/>
            <person name="Yurkov A.M."/>
            <person name="Nowrousian M."/>
            <person name="Sun S."/>
            <person name="Cuomo C.A."/>
            <person name="Heitman J."/>
        </authorList>
    </citation>
    <scope>NUCLEOTIDE SEQUENCE [LARGE SCALE GENOMIC DNA]</scope>
    <source>
        <strain evidence="5">CBS 11374</strain>
    </source>
</reference>
<dbReference type="PROSITE" id="PS50800">
    <property type="entry name" value="SAP"/>
    <property type="match status" value="1"/>
</dbReference>
<evidence type="ECO:0000256" key="2">
    <source>
        <dbReference type="ARBA" id="ARBA00046328"/>
    </source>
</evidence>
<evidence type="ECO:0000256" key="3">
    <source>
        <dbReference type="SAM" id="MobiDB-lite"/>
    </source>
</evidence>